<dbReference type="KEGG" id="haly:HYG82_11915"/>
<evidence type="ECO:0000313" key="7">
    <source>
        <dbReference type="EMBL" id="QLG49517.1"/>
    </source>
</evidence>
<reference evidence="7 8" key="1">
    <citation type="submission" date="2020-07" db="EMBL/GenBank/DDBJ databases">
        <authorList>
            <person name="Cui H."/>
        </authorList>
    </citation>
    <scope>NUCLEOTIDE SEQUENCE [LARGE SCALE GENOMIC DNA]</scope>
    <source>
        <strain evidence="7 8">YPL8</strain>
    </source>
</reference>
<dbReference type="PANTHER" id="PTHR43335">
    <property type="entry name" value="ABC TRANSPORTER, ATP-BINDING PROTEIN"/>
    <property type="match status" value="1"/>
</dbReference>
<dbReference type="Gene3D" id="3.40.50.300">
    <property type="entry name" value="P-loop containing nucleotide triphosphate hydrolases"/>
    <property type="match status" value="1"/>
</dbReference>
<dbReference type="SUPFAM" id="SSF52540">
    <property type="entry name" value="P-loop containing nucleoside triphosphate hydrolases"/>
    <property type="match status" value="1"/>
</dbReference>
<proteinExistence type="inferred from homology"/>
<dbReference type="InterPro" id="IPR003593">
    <property type="entry name" value="AAA+_ATPase"/>
</dbReference>
<evidence type="ECO:0000313" key="8">
    <source>
        <dbReference type="Proteomes" id="UP000509241"/>
    </source>
</evidence>
<feature type="domain" description="ABC transporter" evidence="6">
    <location>
        <begin position="4"/>
        <end position="230"/>
    </location>
</feature>
<dbReference type="GO" id="GO:0016887">
    <property type="term" value="F:ATP hydrolysis activity"/>
    <property type="evidence" value="ECO:0007669"/>
    <property type="project" value="InterPro"/>
</dbReference>
<keyword evidence="2" id="KW-0813">Transport</keyword>
<name>A0A7D5KRP0_9EURY</name>
<dbReference type="Proteomes" id="UP000509241">
    <property type="component" value="Chromosome"/>
</dbReference>
<dbReference type="PANTHER" id="PTHR43335:SF4">
    <property type="entry name" value="ABC TRANSPORTER, ATP-BINDING PROTEIN"/>
    <property type="match status" value="1"/>
</dbReference>
<evidence type="ECO:0000256" key="5">
    <source>
        <dbReference type="SAM" id="MobiDB-lite"/>
    </source>
</evidence>
<evidence type="ECO:0000256" key="4">
    <source>
        <dbReference type="ARBA" id="ARBA00022840"/>
    </source>
</evidence>
<gene>
    <name evidence="7" type="ORF">HYG82_11915</name>
</gene>
<dbReference type="SMART" id="SM00382">
    <property type="entry name" value="AAA"/>
    <property type="match status" value="1"/>
</dbReference>
<evidence type="ECO:0000256" key="2">
    <source>
        <dbReference type="ARBA" id="ARBA00022448"/>
    </source>
</evidence>
<dbReference type="AlphaFoldDB" id="A0A7D5KRP0"/>
<dbReference type="InterPro" id="IPR003439">
    <property type="entry name" value="ABC_transporter-like_ATP-bd"/>
</dbReference>
<dbReference type="PROSITE" id="PS50893">
    <property type="entry name" value="ABC_TRANSPORTER_2"/>
    <property type="match status" value="1"/>
</dbReference>
<dbReference type="CDD" id="cd03230">
    <property type="entry name" value="ABC_DR_subfamily_A"/>
    <property type="match status" value="1"/>
</dbReference>
<feature type="compositionally biased region" description="Low complexity" evidence="5">
    <location>
        <begin position="303"/>
        <end position="318"/>
    </location>
</feature>
<feature type="region of interest" description="Disordered" evidence="5">
    <location>
        <begin position="295"/>
        <end position="318"/>
    </location>
</feature>
<evidence type="ECO:0000256" key="3">
    <source>
        <dbReference type="ARBA" id="ARBA00022741"/>
    </source>
</evidence>
<accession>A0A7D5KRP0</accession>
<organism evidence="7 8">
    <name type="scientific">Natrinema halophilum</name>
    <dbReference type="NCBI Taxonomy" id="1699371"/>
    <lineage>
        <taxon>Archaea</taxon>
        <taxon>Methanobacteriati</taxon>
        <taxon>Methanobacteriota</taxon>
        <taxon>Stenosarchaea group</taxon>
        <taxon>Halobacteria</taxon>
        <taxon>Halobacteriales</taxon>
        <taxon>Natrialbaceae</taxon>
        <taxon>Natrinema</taxon>
    </lineage>
</organism>
<protein>
    <submittedName>
        <fullName evidence="7">ABC transporter ATP-binding protein</fullName>
    </submittedName>
</protein>
<dbReference type="OrthoDB" id="87732at2157"/>
<dbReference type="RefSeq" id="WP_179261250.1">
    <property type="nucleotide sequence ID" value="NZ_CP058601.1"/>
</dbReference>
<sequence>MPSIRTNGLTKQFGDDTIAVDSLDLTVESGEIFGFLGPNGAGKSTTINMLLDFIRPTDGSAQVLGMDVQKDTAAIRDRIGVLPEGYEFDEYLTGREYVEWTIETKAAEDDPDEILETVGIRDDAARKAASYSTGMQQRLAFGMALVDDPDVLILDEPSAGLDPNGIQRMRSIIRDRADDGTTVFFSSHLLSEVEAVCDRVGVMNDGQLVAMDTIDGLRKKAGGRASIELKCEMQPAAEEIEALDAVTEVIVEETTLTAYCTDPSVKADVVRRVDEQANVVDILVDETSLEELFNRYTGGGRDGTSTEGSDSTSREASV</sequence>
<keyword evidence="8" id="KW-1185">Reference proteome</keyword>
<keyword evidence="3" id="KW-0547">Nucleotide-binding</keyword>
<dbReference type="GeneID" id="56034008"/>
<dbReference type="EMBL" id="CP058601">
    <property type="protein sequence ID" value="QLG49517.1"/>
    <property type="molecule type" value="Genomic_DNA"/>
</dbReference>
<evidence type="ECO:0000259" key="6">
    <source>
        <dbReference type="PROSITE" id="PS50893"/>
    </source>
</evidence>
<comment type="similarity">
    <text evidence="1">Belongs to the ABC transporter superfamily.</text>
</comment>
<evidence type="ECO:0000256" key="1">
    <source>
        <dbReference type="ARBA" id="ARBA00005417"/>
    </source>
</evidence>
<dbReference type="Pfam" id="PF00005">
    <property type="entry name" value="ABC_tran"/>
    <property type="match status" value="1"/>
</dbReference>
<dbReference type="GO" id="GO:0005524">
    <property type="term" value="F:ATP binding"/>
    <property type="evidence" value="ECO:0007669"/>
    <property type="project" value="UniProtKB-KW"/>
</dbReference>
<keyword evidence="4 7" id="KW-0067">ATP-binding</keyword>
<dbReference type="InterPro" id="IPR027417">
    <property type="entry name" value="P-loop_NTPase"/>
</dbReference>